<dbReference type="GO" id="GO:0046872">
    <property type="term" value="F:metal ion binding"/>
    <property type="evidence" value="ECO:0007669"/>
    <property type="project" value="UniProtKB-KW"/>
</dbReference>
<protein>
    <submittedName>
        <fullName evidence="8">Heme d1 biosynthesis radical SAM protein NirJ1</fullName>
    </submittedName>
</protein>
<dbReference type="Gene3D" id="3.20.20.70">
    <property type="entry name" value="Aldolase class I"/>
    <property type="match status" value="1"/>
</dbReference>
<keyword evidence="3" id="KW-0949">S-adenosyl-L-methionine</keyword>
<comment type="cofactor">
    <cofactor evidence="1">
        <name>[4Fe-4S] cluster</name>
        <dbReference type="ChEBI" id="CHEBI:49883"/>
    </cofactor>
</comment>
<dbReference type="OrthoDB" id="30736at2157"/>
<dbReference type="InterPro" id="IPR013785">
    <property type="entry name" value="Aldolase_TIM"/>
</dbReference>
<evidence type="ECO:0000256" key="1">
    <source>
        <dbReference type="ARBA" id="ARBA00001966"/>
    </source>
</evidence>
<evidence type="ECO:0000256" key="2">
    <source>
        <dbReference type="ARBA" id="ARBA00022485"/>
    </source>
</evidence>
<dbReference type="PIRSF" id="PIRSF037420">
    <property type="entry name" value="PQQ_syn_pqqE"/>
    <property type="match status" value="1"/>
</dbReference>
<dbReference type="InterPro" id="IPR017200">
    <property type="entry name" value="PqqE-like"/>
</dbReference>
<dbReference type="CDD" id="cd01335">
    <property type="entry name" value="Radical_SAM"/>
    <property type="match status" value="1"/>
</dbReference>
<dbReference type="InterPro" id="IPR007197">
    <property type="entry name" value="rSAM"/>
</dbReference>
<dbReference type="GO" id="GO:0006783">
    <property type="term" value="P:heme biosynthetic process"/>
    <property type="evidence" value="ECO:0007669"/>
    <property type="project" value="TreeGrafter"/>
</dbReference>
<dbReference type="GeneID" id="38666140"/>
<dbReference type="InterPro" id="IPR050377">
    <property type="entry name" value="Radical_SAM_PqqE_MftC-like"/>
</dbReference>
<reference evidence="9" key="4">
    <citation type="submission" date="2020-09" db="EMBL/GenBank/DDBJ databases">
        <authorList>
            <person name="Sun Q."/>
            <person name="Ohkuma M."/>
        </authorList>
    </citation>
    <scope>NUCLEOTIDE SEQUENCE</scope>
    <source>
        <strain evidence="9">JCM 31740</strain>
    </source>
</reference>
<dbReference type="AlphaFoldDB" id="A0A348B244"/>
<evidence type="ECO:0000259" key="7">
    <source>
        <dbReference type="PROSITE" id="PS51918"/>
    </source>
</evidence>
<reference evidence="10" key="2">
    <citation type="submission" date="2018-04" db="EMBL/GenBank/DDBJ databases">
        <title>Complete genome sequence of Sulfodiicoccus acidiphilus strain HS-1.</title>
        <authorList>
            <person name="Sakai H.D."/>
            <person name="Kurosawa N."/>
        </authorList>
    </citation>
    <scope>NUCLEOTIDE SEQUENCE [LARGE SCALE GENOMIC DNA]</scope>
    <source>
        <strain evidence="10">HS-1</strain>
    </source>
</reference>
<keyword evidence="5" id="KW-0408">Iron</keyword>
<dbReference type="KEGG" id="sacd:HS1genome_0635"/>
<evidence type="ECO:0000313" key="10">
    <source>
        <dbReference type="Proteomes" id="UP000276741"/>
    </source>
</evidence>
<evidence type="ECO:0000313" key="8">
    <source>
        <dbReference type="EMBL" id="BBD72246.1"/>
    </source>
</evidence>
<feature type="domain" description="Radical SAM core" evidence="7">
    <location>
        <begin position="25"/>
        <end position="234"/>
    </location>
</feature>
<dbReference type="SUPFAM" id="SSF102114">
    <property type="entry name" value="Radical SAM enzymes"/>
    <property type="match status" value="1"/>
</dbReference>
<dbReference type="InterPro" id="IPR058240">
    <property type="entry name" value="rSAM_sf"/>
</dbReference>
<dbReference type="RefSeq" id="WP_126449602.1">
    <property type="nucleotide sequence ID" value="NZ_AP018553.1"/>
</dbReference>
<proteinExistence type="predicted"/>
<dbReference type="SFLD" id="SFLDG01067">
    <property type="entry name" value="SPASM/twitch_domain_containing"/>
    <property type="match status" value="1"/>
</dbReference>
<evidence type="ECO:0000313" key="9">
    <source>
        <dbReference type="EMBL" id="GGT90815.1"/>
    </source>
</evidence>
<name>A0A348B244_9CREN</name>
<keyword evidence="6" id="KW-0411">Iron-sulfur</keyword>
<dbReference type="Proteomes" id="UP000616143">
    <property type="component" value="Unassembled WGS sequence"/>
</dbReference>
<evidence type="ECO:0000256" key="4">
    <source>
        <dbReference type="ARBA" id="ARBA00022723"/>
    </source>
</evidence>
<organism evidence="8 10">
    <name type="scientific">Sulfodiicoccus acidiphilus</name>
    <dbReference type="NCBI Taxonomy" id="1670455"/>
    <lineage>
        <taxon>Archaea</taxon>
        <taxon>Thermoproteota</taxon>
        <taxon>Thermoprotei</taxon>
        <taxon>Sulfolobales</taxon>
        <taxon>Sulfolobaceae</taxon>
        <taxon>Sulfodiicoccus</taxon>
    </lineage>
</organism>
<dbReference type="PANTHER" id="PTHR11228">
    <property type="entry name" value="RADICAL SAM DOMAIN PROTEIN"/>
    <property type="match status" value="1"/>
</dbReference>
<accession>A0A348B244</accession>
<dbReference type="EMBL" id="BMQS01000004">
    <property type="protein sequence ID" value="GGT90815.1"/>
    <property type="molecule type" value="Genomic_DNA"/>
</dbReference>
<keyword evidence="4" id="KW-0479">Metal-binding</keyword>
<reference evidence="9" key="1">
    <citation type="journal article" date="2014" name="Int. J. Syst. Evol. Microbiol.">
        <title>Complete genome sequence of Corynebacterium casei LMG S-19264T (=DSM 44701T), isolated from a smear-ripened cheese.</title>
        <authorList>
            <consortium name="US DOE Joint Genome Institute (JGI-PGF)"/>
            <person name="Walter F."/>
            <person name="Albersmeier A."/>
            <person name="Kalinowski J."/>
            <person name="Ruckert C."/>
        </authorList>
    </citation>
    <scope>NUCLEOTIDE SEQUENCE</scope>
    <source>
        <strain evidence="9">JCM 31740</strain>
    </source>
</reference>
<dbReference type="PROSITE" id="PS51918">
    <property type="entry name" value="RADICAL_SAM"/>
    <property type="match status" value="1"/>
</dbReference>
<dbReference type="GO" id="GO:0003824">
    <property type="term" value="F:catalytic activity"/>
    <property type="evidence" value="ECO:0007669"/>
    <property type="project" value="InterPro"/>
</dbReference>
<dbReference type="Pfam" id="PF04055">
    <property type="entry name" value="Radical_SAM"/>
    <property type="match status" value="1"/>
</dbReference>
<dbReference type="SFLD" id="SFLDG01386">
    <property type="entry name" value="main_SPASM_domain-containing"/>
    <property type="match status" value="1"/>
</dbReference>
<evidence type="ECO:0000256" key="6">
    <source>
        <dbReference type="ARBA" id="ARBA00023014"/>
    </source>
</evidence>
<dbReference type="EMBL" id="AP018553">
    <property type="protein sequence ID" value="BBD72246.1"/>
    <property type="molecule type" value="Genomic_DNA"/>
</dbReference>
<dbReference type="Proteomes" id="UP000276741">
    <property type="component" value="Chromosome"/>
</dbReference>
<reference evidence="8" key="3">
    <citation type="journal article" date="2019" name="BMC Res. Notes">
        <title>Complete genome sequence of the Sulfodiicoccus acidiphilus strain HS-1T, the first crenarchaeon that lacks polB3, isolated from an acidic hot spring in Ohwaku-dani, Hakone, Japan.</title>
        <authorList>
            <person name="Sakai H.D."/>
            <person name="Kurosawa N."/>
        </authorList>
    </citation>
    <scope>NUCLEOTIDE SEQUENCE</scope>
    <source>
        <strain evidence="8">HS-1</strain>
    </source>
</reference>
<keyword evidence="10" id="KW-1185">Reference proteome</keyword>
<sequence>MISLSRLMGGRNERGDSVRFPTSERKYPAVLILGLTRNCNLNCLHCYSNSGGAKFIDLPLDFWLRTVEEAGSMGVRHIVLTGGEPLMMREVREIARHAQDRGISVEISTNGTVLRTSLPPLAEYVNYVGVSLDGPPQVHDELRGLKGAHRKALEGARFAKSLGLKVGLRFTITALNWWYVDEALNTVERERLDRICFYHLAYVGRAERALDVDNSTRLNVVEHLLDKAKGVNYELLTADNPVDGILAYLITGKPELLNLLRANGGNRSGERVAYISPEGVVYPDQFTPVPIGVGPHLKELWDGPAPLVEKLRERRRYVECSSCPFFPVCNGGLRGRALAVTGDLWAKDPSCYLQEALSRHPISVQEYTTSHVNPHNG</sequence>
<evidence type="ECO:0000256" key="3">
    <source>
        <dbReference type="ARBA" id="ARBA00022691"/>
    </source>
</evidence>
<keyword evidence="2" id="KW-0004">4Fe-4S</keyword>
<dbReference type="SFLD" id="SFLDS00029">
    <property type="entry name" value="Radical_SAM"/>
    <property type="match status" value="1"/>
</dbReference>
<dbReference type="GO" id="GO:0051539">
    <property type="term" value="F:4 iron, 4 sulfur cluster binding"/>
    <property type="evidence" value="ECO:0007669"/>
    <property type="project" value="UniProtKB-KW"/>
</dbReference>
<gene>
    <name evidence="9" type="ORF">GCM10007116_05850</name>
    <name evidence="8" type="ORF">HS1genome_0635</name>
</gene>
<dbReference type="PANTHER" id="PTHR11228:SF7">
    <property type="entry name" value="PQQA PEPTIDE CYCLASE"/>
    <property type="match status" value="1"/>
</dbReference>
<evidence type="ECO:0000256" key="5">
    <source>
        <dbReference type="ARBA" id="ARBA00023004"/>
    </source>
</evidence>